<dbReference type="AlphaFoldDB" id="A0ABD5RL33"/>
<comment type="similarity">
    <text evidence="1">Belongs to the universal stress protein A family.</text>
</comment>
<evidence type="ECO:0000313" key="3">
    <source>
        <dbReference type="EMBL" id="MFC5971195.1"/>
    </source>
</evidence>
<evidence type="ECO:0000313" key="4">
    <source>
        <dbReference type="Proteomes" id="UP001596099"/>
    </source>
</evidence>
<dbReference type="EMBL" id="JBHSQH010000001">
    <property type="protein sequence ID" value="MFC5971195.1"/>
    <property type="molecule type" value="Genomic_DNA"/>
</dbReference>
<accession>A0ABD5RL33</accession>
<proteinExistence type="inferred from homology"/>
<sequence>MYDRILVPVDGSDIAYAAADHAFDLATAVDAEVHVIFVVDESIEKMLLSTHSMRTVLESLRERGEEVLDTVEERADTAGVSVTTELGHAVQVHEAIVDYCDEHDVDLVVMGTSGREGFDHLVGSTTERVLMASSIPVLAVSPEGVLDGPAGESDGE</sequence>
<feature type="domain" description="UspA" evidence="2">
    <location>
        <begin position="1"/>
        <end position="140"/>
    </location>
</feature>
<name>A0ABD5RL33_9EURY</name>
<reference evidence="3 4" key="1">
    <citation type="journal article" date="2019" name="Int. J. Syst. Evol. Microbiol.">
        <title>The Global Catalogue of Microorganisms (GCM) 10K type strain sequencing project: providing services to taxonomists for standard genome sequencing and annotation.</title>
        <authorList>
            <consortium name="The Broad Institute Genomics Platform"/>
            <consortium name="The Broad Institute Genome Sequencing Center for Infectious Disease"/>
            <person name="Wu L."/>
            <person name="Ma J."/>
        </authorList>
    </citation>
    <scope>NUCLEOTIDE SEQUENCE [LARGE SCALE GENOMIC DNA]</scope>
    <source>
        <strain evidence="3 4">CGMCC 1.12543</strain>
    </source>
</reference>
<dbReference type="RefSeq" id="WP_247414104.1">
    <property type="nucleotide sequence ID" value="NZ_JALLGW010000001.1"/>
</dbReference>
<keyword evidence="4" id="KW-1185">Reference proteome</keyword>
<dbReference type="Gene3D" id="3.40.50.620">
    <property type="entry name" value="HUPs"/>
    <property type="match status" value="1"/>
</dbReference>
<dbReference type="PANTHER" id="PTHR46268:SF6">
    <property type="entry name" value="UNIVERSAL STRESS PROTEIN UP12"/>
    <property type="match status" value="1"/>
</dbReference>
<dbReference type="PANTHER" id="PTHR46268">
    <property type="entry name" value="STRESS RESPONSE PROTEIN NHAX"/>
    <property type="match status" value="1"/>
</dbReference>
<comment type="caution">
    <text evidence="3">The sequence shown here is derived from an EMBL/GenBank/DDBJ whole genome shotgun (WGS) entry which is preliminary data.</text>
</comment>
<dbReference type="InterPro" id="IPR006016">
    <property type="entry name" value="UspA"/>
</dbReference>
<evidence type="ECO:0000256" key="1">
    <source>
        <dbReference type="ARBA" id="ARBA00008791"/>
    </source>
</evidence>
<dbReference type="InterPro" id="IPR014729">
    <property type="entry name" value="Rossmann-like_a/b/a_fold"/>
</dbReference>
<gene>
    <name evidence="3" type="ORF">ACFPYI_07600</name>
</gene>
<dbReference type="InterPro" id="IPR006015">
    <property type="entry name" value="Universal_stress_UspA"/>
</dbReference>
<dbReference type="PRINTS" id="PR01438">
    <property type="entry name" value="UNVRSLSTRESS"/>
</dbReference>
<dbReference type="Pfam" id="PF00582">
    <property type="entry name" value="Usp"/>
    <property type="match status" value="1"/>
</dbReference>
<dbReference type="Proteomes" id="UP001596099">
    <property type="component" value="Unassembled WGS sequence"/>
</dbReference>
<evidence type="ECO:0000259" key="2">
    <source>
        <dbReference type="Pfam" id="PF00582"/>
    </source>
</evidence>
<protein>
    <submittedName>
        <fullName evidence="3">Universal stress protein</fullName>
    </submittedName>
</protein>
<organism evidence="3 4">
    <name type="scientific">Halomarina salina</name>
    <dbReference type="NCBI Taxonomy" id="1872699"/>
    <lineage>
        <taxon>Archaea</taxon>
        <taxon>Methanobacteriati</taxon>
        <taxon>Methanobacteriota</taxon>
        <taxon>Stenosarchaea group</taxon>
        <taxon>Halobacteria</taxon>
        <taxon>Halobacteriales</taxon>
        <taxon>Natronomonadaceae</taxon>
        <taxon>Halomarina</taxon>
    </lineage>
</organism>
<dbReference type="CDD" id="cd00293">
    <property type="entry name" value="USP-like"/>
    <property type="match status" value="1"/>
</dbReference>
<dbReference type="PIRSF" id="PIRSF006276">
    <property type="entry name" value="UspA"/>
    <property type="match status" value="1"/>
</dbReference>
<dbReference type="SUPFAM" id="SSF52402">
    <property type="entry name" value="Adenine nucleotide alpha hydrolases-like"/>
    <property type="match status" value="1"/>
</dbReference>